<dbReference type="PROSITE" id="PS51340">
    <property type="entry name" value="MOSC"/>
    <property type="match status" value="1"/>
</dbReference>
<dbReference type="InterPro" id="IPR005302">
    <property type="entry name" value="MoCF_Sase_C"/>
</dbReference>
<dbReference type="GO" id="GO:0030151">
    <property type="term" value="F:molybdenum ion binding"/>
    <property type="evidence" value="ECO:0007669"/>
    <property type="project" value="InterPro"/>
</dbReference>
<dbReference type="PANTHER" id="PTHR36930:SF1">
    <property type="entry name" value="MOSC DOMAIN-CONTAINING PROTEIN"/>
    <property type="match status" value="1"/>
</dbReference>
<reference evidence="1 2" key="1">
    <citation type="submission" date="2020-02" db="EMBL/GenBank/DDBJ databases">
        <title>Genome analysis of Thermosulfuriphilus ammonigenes ST65T, an anaerobic thermophilic chemolithoautotrophic bacterium isolated from a deep-sea hydrothermal vent.</title>
        <authorList>
            <person name="Slobodkina G."/>
            <person name="Allioux M."/>
            <person name="Merkel A."/>
            <person name="Alain K."/>
            <person name="Jebbar M."/>
            <person name="Slobodkin A."/>
        </authorList>
    </citation>
    <scope>NUCLEOTIDE SEQUENCE [LARGE SCALE GENOMIC DNA]</scope>
    <source>
        <strain evidence="1 2">ST65</strain>
    </source>
</reference>
<dbReference type="GO" id="GO:0003824">
    <property type="term" value="F:catalytic activity"/>
    <property type="evidence" value="ECO:0007669"/>
    <property type="project" value="InterPro"/>
</dbReference>
<organism evidence="1 2">
    <name type="scientific">Thermosulfuriphilus ammonigenes</name>
    <dbReference type="NCBI Taxonomy" id="1936021"/>
    <lineage>
        <taxon>Bacteria</taxon>
        <taxon>Pseudomonadati</taxon>
        <taxon>Thermodesulfobacteriota</taxon>
        <taxon>Thermodesulfobacteria</taxon>
        <taxon>Thermodesulfobacteriales</taxon>
        <taxon>Thermodesulfobacteriaceae</taxon>
        <taxon>Thermosulfuriphilus</taxon>
    </lineage>
</organism>
<dbReference type="EMBL" id="CP048877">
    <property type="protein sequence ID" value="QIJ72094.1"/>
    <property type="molecule type" value="Genomic_DNA"/>
</dbReference>
<accession>A0A6G7PWN0</accession>
<dbReference type="AlphaFoldDB" id="A0A6G7PWN0"/>
<gene>
    <name evidence="1" type="ORF">G4V39_07360</name>
</gene>
<proteinExistence type="predicted"/>
<dbReference type="SUPFAM" id="SSF50800">
    <property type="entry name" value="PK beta-barrel domain-like"/>
    <property type="match status" value="1"/>
</dbReference>
<dbReference type="KEGG" id="tav:G4V39_07360"/>
<dbReference type="Proteomes" id="UP000502179">
    <property type="component" value="Chromosome"/>
</dbReference>
<dbReference type="Pfam" id="PF03473">
    <property type="entry name" value="MOSC"/>
    <property type="match status" value="1"/>
</dbReference>
<dbReference type="InterPro" id="IPR052716">
    <property type="entry name" value="MOSC_domain"/>
</dbReference>
<evidence type="ECO:0000313" key="1">
    <source>
        <dbReference type="EMBL" id="QIJ72094.1"/>
    </source>
</evidence>
<dbReference type="GO" id="GO:0030170">
    <property type="term" value="F:pyridoxal phosphate binding"/>
    <property type="evidence" value="ECO:0007669"/>
    <property type="project" value="InterPro"/>
</dbReference>
<dbReference type="PANTHER" id="PTHR36930">
    <property type="entry name" value="METAL-SULFUR CLUSTER BIOSYNTHESIS PROTEINS YUAD-RELATED"/>
    <property type="match status" value="1"/>
</dbReference>
<keyword evidence="2" id="KW-1185">Reference proteome</keyword>
<evidence type="ECO:0000313" key="2">
    <source>
        <dbReference type="Proteomes" id="UP000502179"/>
    </source>
</evidence>
<dbReference type="InterPro" id="IPR011037">
    <property type="entry name" value="Pyrv_Knase-like_insert_dom_sf"/>
</dbReference>
<sequence>MKGKVVSVNVSDKKGRCKVPVDMAVVKEGYGIEGDAHASSEWHRQVSLLAMESIRKMQEFGLNVSPGSFAENITTEGIDLTSLPLGTRLTLGDEVEIEITQIGKSCHSRCTIYRQIGDCVMPREGVFARVIRGGIIRPGDQVVVHQQRKKACLQAVRLGQAGNQT</sequence>
<dbReference type="Gene3D" id="2.40.33.20">
    <property type="entry name" value="PK beta-barrel domain-like"/>
    <property type="match status" value="1"/>
</dbReference>
<protein>
    <submittedName>
        <fullName evidence="1">MOSC domain-containing protein</fullName>
    </submittedName>
</protein>
<dbReference type="RefSeq" id="WP_166032311.1">
    <property type="nucleotide sequence ID" value="NZ_CP048877.1"/>
</dbReference>
<name>A0A6G7PWN0_9BACT</name>